<dbReference type="PANTHER" id="PTHR10337">
    <property type="entry name" value="SHC TRANSFORMING PROTEIN"/>
    <property type="match status" value="1"/>
</dbReference>
<organism evidence="6">
    <name type="scientific">Culicoides sonorensis</name>
    <name type="common">Biting midge</name>
    <dbReference type="NCBI Taxonomy" id="179676"/>
    <lineage>
        <taxon>Eukaryota</taxon>
        <taxon>Metazoa</taxon>
        <taxon>Ecdysozoa</taxon>
        <taxon>Arthropoda</taxon>
        <taxon>Hexapoda</taxon>
        <taxon>Insecta</taxon>
        <taxon>Pterygota</taxon>
        <taxon>Neoptera</taxon>
        <taxon>Endopterygota</taxon>
        <taxon>Diptera</taxon>
        <taxon>Nematocera</taxon>
        <taxon>Chironomoidea</taxon>
        <taxon>Ceratopogonidae</taxon>
        <taxon>Ceratopogoninae</taxon>
        <taxon>Culicoides</taxon>
        <taxon>Monoculicoides</taxon>
    </lineage>
</organism>
<evidence type="ECO:0000259" key="4">
    <source>
        <dbReference type="PROSITE" id="PS50001"/>
    </source>
</evidence>
<dbReference type="VEuPathDB" id="VectorBase:CSON005437"/>
<dbReference type="GO" id="GO:0035556">
    <property type="term" value="P:intracellular signal transduction"/>
    <property type="evidence" value="ECO:0007669"/>
    <property type="project" value="InterPro"/>
</dbReference>
<reference evidence="7" key="2">
    <citation type="submission" date="2018-07" db="EMBL/GenBank/DDBJ databases">
        <authorList>
            <person name="Quirk P.G."/>
            <person name="Krulwich T.A."/>
        </authorList>
    </citation>
    <scope>NUCLEOTIDE SEQUENCE</scope>
</reference>
<dbReference type="PROSITE" id="PS50001">
    <property type="entry name" value="SH2"/>
    <property type="match status" value="1"/>
</dbReference>
<dbReference type="OMA" id="HLIEYHR"/>
<dbReference type="InterPro" id="IPR035676">
    <property type="entry name" value="SHC_SH2"/>
</dbReference>
<dbReference type="Pfam" id="PF00017">
    <property type="entry name" value="SH2"/>
    <property type="match status" value="1"/>
</dbReference>
<dbReference type="FunFam" id="2.30.29.30:FF:000377">
    <property type="entry name" value="Shc transforming protein"/>
    <property type="match status" value="1"/>
</dbReference>
<dbReference type="AlphaFoldDB" id="A0A336L6Z9"/>
<dbReference type="Pfam" id="PF00640">
    <property type="entry name" value="PID"/>
    <property type="match status" value="1"/>
</dbReference>
<dbReference type="SUPFAM" id="SSF55550">
    <property type="entry name" value="SH2 domain"/>
    <property type="match status" value="1"/>
</dbReference>
<evidence type="ECO:0000256" key="1">
    <source>
        <dbReference type="ARBA" id="ARBA00022999"/>
    </source>
</evidence>
<dbReference type="PRINTS" id="PR00401">
    <property type="entry name" value="SH2DOMAIN"/>
</dbReference>
<reference evidence="6" key="1">
    <citation type="submission" date="2018-04" db="EMBL/GenBank/DDBJ databases">
        <authorList>
            <person name="Go L.Y."/>
            <person name="Mitchell J.A."/>
        </authorList>
    </citation>
    <scope>NUCLEOTIDE SEQUENCE</scope>
    <source>
        <tissue evidence="6">Whole organism</tissue>
    </source>
</reference>
<dbReference type="SUPFAM" id="SSF50729">
    <property type="entry name" value="PH domain-like"/>
    <property type="match status" value="1"/>
</dbReference>
<evidence type="ECO:0000313" key="5">
    <source>
        <dbReference type="EMBL" id="SSX12846.1"/>
    </source>
</evidence>
<keyword evidence="1 2" id="KW-0727">SH2 domain</keyword>
<dbReference type="GO" id="GO:0007169">
    <property type="term" value="P:cell surface receptor protein tyrosine kinase signaling pathway"/>
    <property type="evidence" value="ECO:0007669"/>
    <property type="project" value="TreeGrafter"/>
</dbReference>
<protein>
    <submittedName>
        <fullName evidence="5">CSON004813 protein</fullName>
    </submittedName>
    <submittedName>
        <fullName evidence="6">CSON005437 protein</fullName>
    </submittedName>
</protein>
<gene>
    <name evidence="6" type="primary">CSON005437</name>
    <name evidence="5" type="synonym">CSON004813</name>
</gene>
<dbReference type="PROSITE" id="PS01179">
    <property type="entry name" value="PID"/>
    <property type="match status" value="1"/>
</dbReference>
<dbReference type="GO" id="GO:0005886">
    <property type="term" value="C:plasma membrane"/>
    <property type="evidence" value="ECO:0007669"/>
    <property type="project" value="TreeGrafter"/>
</dbReference>
<dbReference type="EMBL" id="UFQT01001980">
    <property type="protein sequence ID" value="SSX32288.1"/>
    <property type="molecule type" value="Genomic_DNA"/>
</dbReference>
<dbReference type="InterPro" id="IPR011993">
    <property type="entry name" value="PH-like_dom_sf"/>
</dbReference>
<feature type="domain" description="PID" evidence="3">
    <location>
        <begin position="28"/>
        <end position="187"/>
    </location>
</feature>
<dbReference type="EMBL" id="UFQS01002157">
    <property type="protein sequence ID" value="SSX13370.1"/>
    <property type="molecule type" value="Genomic_DNA"/>
</dbReference>
<dbReference type="Gene3D" id="2.30.29.30">
    <property type="entry name" value="Pleckstrin-homology domain (PH domain)/Phosphotyrosine-binding domain (PTB)"/>
    <property type="match status" value="1"/>
</dbReference>
<dbReference type="SMART" id="SM00252">
    <property type="entry name" value="SH2"/>
    <property type="match status" value="1"/>
</dbReference>
<dbReference type="InterPro" id="IPR006020">
    <property type="entry name" value="PTB/PI_dom"/>
</dbReference>
<dbReference type="VEuPathDB" id="VectorBase:CSON004813"/>
<evidence type="ECO:0000313" key="7">
    <source>
        <dbReference type="EMBL" id="SSX32288.1"/>
    </source>
</evidence>
<dbReference type="InterPro" id="IPR051235">
    <property type="entry name" value="CEP152/SHC-Transforming"/>
</dbReference>
<dbReference type="FunFam" id="3.30.505.10:FF:000005">
    <property type="entry name" value="SHC-transforming protein 1 isoform 3"/>
    <property type="match status" value="1"/>
</dbReference>
<dbReference type="PANTHER" id="PTHR10337:SF11">
    <property type="entry name" value="DSHC PROTEIN"/>
    <property type="match status" value="1"/>
</dbReference>
<evidence type="ECO:0000313" key="6">
    <source>
        <dbReference type="EMBL" id="SSX13370.1"/>
    </source>
</evidence>
<accession>A0A336L6Z9</accession>
<dbReference type="InterPro" id="IPR036860">
    <property type="entry name" value="SH2_dom_sf"/>
</dbReference>
<evidence type="ECO:0000256" key="2">
    <source>
        <dbReference type="PROSITE-ProRule" id="PRU00191"/>
    </source>
</evidence>
<feature type="domain" description="SH2" evidence="4">
    <location>
        <begin position="290"/>
        <end position="381"/>
    </location>
</feature>
<dbReference type="Gene3D" id="3.30.505.10">
    <property type="entry name" value="SH2 domain"/>
    <property type="match status" value="1"/>
</dbReference>
<dbReference type="GO" id="GO:0030971">
    <property type="term" value="F:receptor tyrosine kinase binding"/>
    <property type="evidence" value="ECO:0007669"/>
    <property type="project" value="TreeGrafter"/>
</dbReference>
<name>A0A336L6Z9_CULSO</name>
<dbReference type="PRINTS" id="PR00629">
    <property type="entry name" value="SHCPIDOMAIN"/>
</dbReference>
<dbReference type="EMBL" id="UFQS01001980">
    <property type="protein sequence ID" value="SSX12846.1"/>
    <property type="molecule type" value="Genomic_DNA"/>
</dbReference>
<evidence type="ECO:0000259" key="3">
    <source>
        <dbReference type="PROSITE" id="PS01179"/>
    </source>
</evidence>
<dbReference type="CDD" id="cd09925">
    <property type="entry name" value="SH2_SHC"/>
    <property type="match status" value="1"/>
</dbReference>
<dbReference type="InterPro" id="IPR006019">
    <property type="entry name" value="PID_Shc-like"/>
</dbReference>
<dbReference type="InterPro" id="IPR000980">
    <property type="entry name" value="SH2"/>
</dbReference>
<proteinExistence type="predicted"/>
<dbReference type="SMART" id="SM00462">
    <property type="entry name" value="PTB"/>
    <property type="match status" value="1"/>
</dbReference>
<dbReference type="EMBL" id="UFQT01002157">
    <property type="protein sequence ID" value="SSX32804.1"/>
    <property type="molecule type" value="Genomic_DNA"/>
</dbReference>
<dbReference type="CDD" id="cd01209">
    <property type="entry name" value="PTB_Shc"/>
    <property type="match status" value="1"/>
</dbReference>
<sequence length="384" mass="42877">MPRTDTLDKGLTGIKNRSPFPNHMVLTDGVTFEVRYIGCVTVKKSMKQLDFKTRSAVAKECINRVCEAASLKSVKKRKVDVNVLQCIEDKPNMKNAGTNISLTVSSSCLTLVNADKRELIAKHDMPKISFASGGDTDSMDFVAYVAKDDRDWRACFVLECGGGQAQDLISTIGQAFELRYNEFLNKPLISFPDQEYYNDMPGKSPPEAEVFAEANTKPLTIKPPRERIGSHNLIDLNSPTLDHEYVNDSGNTRDVNSNNQAAGLVRDVFDLQPSPLSAEIHKAQLRDEPWYHGAISRLESEILLKNDGDFLVRDSHGSAGQYVLSGMQQTTPKHLLLIDPEGIVRTKDRIFESISDLITYHYRNLLPIISAESALLLKKPIHKK</sequence>